<organism evidence="4 5">
    <name type="scientific">Colletotrichum incanum</name>
    <name type="common">Soybean anthracnose fungus</name>
    <dbReference type="NCBI Taxonomy" id="1573173"/>
    <lineage>
        <taxon>Eukaryota</taxon>
        <taxon>Fungi</taxon>
        <taxon>Dikarya</taxon>
        <taxon>Ascomycota</taxon>
        <taxon>Pezizomycotina</taxon>
        <taxon>Sordariomycetes</taxon>
        <taxon>Hypocreomycetidae</taxon>
        <taxon>Glomerellales</taxon>
        <taxon>Glomerellaceae</taxon>
        <taxon>Colletotrichum</taxon>
        <taxon>Colletotrichum spaethianum species complex</taxon>
    </lineage>
</organism>
<dbReference type="PANTHER" id="PTHR47706">
    <property type="entry name" value="NMRA-LIKE FAMILY PROTEIN"/>
    <property type="match status" value="1"/>
</dbReference>
<dbReference type="InterPro" id="IPR008030">
    <property type="entry name" value="NmrA-like"/>
</dbReference>
<keyword evidence="1" id="KW-0521">NADP</keyword>
<dbReference type="SUPFAM" id="SSF51735">
    <property type="entry name" value="NAD(P)-binding Rossmann-fold domains"/>
    <property type="match status" value="1"/>
</dbReference>
<evidence type="ECO:0000313" key="4">
    <source>
        <dbReference type="EMBL" id="KZL86351.1"/>
    </source>
</evidence>
<proteinExistence type="predicted"/>
<gene>
    <name evidence="4" type="ORF">CI238_04805</name>
</gene>
<keyword evidence="2" id="KW-0560">Oxidoreductase</keyword>
<keyword evidence="5" id="KW-1185">Reference proteome</keyword>
<evidence type="ECO:0000313" key="5">
    <source>
        <dbReference type="Proteomes" id="UP000076584"/>
    </source>
</evidence>
<protein>
    <submittedName>
        <fullName evidence="4">Nad-binding protein</fullName>
    </submittedName>
</protein>
<feature type="domain" description="NmrA-like" evidence="3">
    <location>
        <begin position="5"/>
        <end position="111"/>
    </location>
</feature>
<dbReference type="InterPro" id="IPR036291">
    <property type="entry name" value="NAD(P)-bd_dom_sf"/>
</dbReference>
<dbReference type="EMBL" id="LFIW01000448">
    <property type="protein sequence ID" value="KZL86351.1"/>
    <property type="molecule type" value="Genomic_DNA"/>
</dbReference>
<sequence>MALIKSVAIVGGTGDLGKILSSQLDGTEGFDITVISRQSTVGHLIGLKSTKADYDSVESLTAAFRGFDAVVNALPGHLEAQSLRILDAAVAAGVRRFIPSEWGSDRRGVDPKKFLLPQAKSTSKKSCSSISPRAKLNILPSLADPGLSGSWRLRAACLYLAGSSSFMTRKAFGEALVGALRQPDASKNRIISVRVIQLSQNRILELTKEAFPKVEFMVKHIDTQERFKRGSGKLFSGQFDPSVVTDLVCCSVFDVTAQTSYQSDEDELAMFGVQSIVEEDFVEFIR</sequence>
<dbReference type="Pfam" id="PF05368">
    <property type="entry name" value="NmrA"/>
    <property type="match status" value="1"/>
</dbReference>
<dbReference type="InterPro" id="IPR051609">
    <property type="entry name" value="NmrA/Isoflavone_reductase-like"/>
</dbReference>
<evidence type="ECO:0000256" key="2">
    <source>
        <dbReference type="ARBA" id="ARBA00023002"/>
    </source>
</evidence>
<dbReference type="OrthoDB" id="9974981at2759"/>
<dbReference type="Proteomes" id="UP000076584">
    <property type="component" value="Unassembled WGS sequence"/>
</dbReference>
<dbReference type="GO" id="GO:0016491">
    <property type="term" value="F:oxidoreductase activity"/>
    <property type="evidence" value="ECO:0007669"/>
    <property type="project" value="UniProtKB-KW"/>
</dbReference>
<dbReference type="AlphaFoldDB" id="A0A162NVC4"/>
<feature type="non-terminal residue" evidence="4">
    <location>
        <position position="286"/>
    </location>
</feature>
<dbReference type="Gene3D" id="3.40.50.720">
    <property type="entry name" value="NAD(P)-binding Rossmann-like Domain"/>
    <property type="match status" value="1"/>
</dbReference>
<evidence type="ECO:0000259" key="3">
    <source>
        <dbReference type="Pfam" id="PF05368"/>
    </source>
</evidence>
<evidence type="ECO:0000256" key="1">
    <source>
        <dbReference type="ARBA" id="ARBA00022857"/>
    </source>
</evidence>
<accession>A0A162NVC4</accession>
<comment type="caution">
    <text evidence="4">The sequence shown here is derived from an EMBL/GenBank/DDBJ whole genome shotgun (WGS) entry which is preliminary data.</text>
</comment>
<reference evidence="4 5" key="1">
    <citation type="submission" date="2015-06" db="EMBL/GenBank/DDBJ databases">
        <title>Survival trade-offs in plant roots during colonization by closely related pathogenic and mutualistic fungi.</title>
        <authorList>
            <person name="Hacquard S."/>
            <person name="Kracher B."/>
            <person name="Hiruma K."/>
            <person name="Weinman A."/>
            <person name="Muench P."/>
            <person name="Garrido Oter R."/>
            <person name="Ver Loren van Themaat E."/>
            <person name="Dallerey J.-F."/>
            <person name="Damm U."/>
            <person name="Henrissat B."/>
            <person name="Lespinet O."/>
            <person name="Thon M."/>
            <person name="Kemen E."/>
            <person name="McHardy A.C."/>
            <person name="Schulze-Lefert P."/>
            <person name="O'Connell R.J."/>
        </authorList>
    </citation>
    <scope>NUCLEOTIDE SEQUENCE [LARGE SCALE GENOMIC DNA]</scope>
    <source>
        <strain evidence="4 5">MAFF 238704</strain>
    </source>
</reference>
<name>A0A162NVC4_COLIC</name>
<dbReference type="PANTHER" id="PTHR47706:SF9">
    <property type="entry name" value="NMRA-LIKE DOMAIN-CONTAINING PROTEIN-RELATED"/>
    <property type="match status" value="1"/>
</dbReference>